<dbReference type="Gene3D" id="2.160.20.10">
    <property type="entry name" value="Single-stranded right-handed beta-helix, Pectin lyase-like"/>
    <property type="match status" value="1"/>
</dbReference>
<keyword evidence="3 4" id="KW-0326">Glycosidase</keyword>
<gene>
    <name evidence="7" type="ORF">SAMN05216552_10143</name>
</gene>
<feature type="signal peptide" evidence="5">
    <location>
        <begin position="1"/>
        <end position="23"/>
    </location>
</feature>
<dbReference type="InterPro" id="IPR006626">
    <property type="entry name" value="PbH1"/>
</dbReference>
<dbReference type="EMBL" id="FPBO01000014">
    <property type="protein sequence ID" value="SFU90471.1"/>
    <property type="molecule type" value="Genomic_DNA"/>
</dbReference>
<feature type="chain" id="PRO_5011476910" evidence="5">
    <location>
        <begin position="24"/>
        <end position="894"/>
    </location>
</feature>
<reference evidence="8" key="1">
    <citation type="submission" date="2016-10" db="EMBL/GenBank/DDBJ databases">
        <authorList>
            <person name="Varghese N."/>
            <person name="Submissions S."/>
        </authorList>
    </citation>
    <scope>NUCLEOTIDE SEQUENCE [LARGE SCALE GENOMIC DNA]</scope>
    <source>
        <strain evidence="8">CGMCC 1.11014</strain>
    </source>
</reference>
<dbReference type="GO" id="GO:0005975">
    <property type="term" value="P:carbohydrate metabolic process"/>
    <property type="evidence" value="ECO:0007669"/>
    <property type="project" value="InterPro"/>
</dbReference>
<evidence type="ECO:0000256" key="1">
    <source>
        <dbReference type="ARBA" id="ARBA00008834"/>
    </source>
</evidence>
<dbReference type="Proteomes" id="UP000199391">
    <property type="component" value="Unassembled WGS sequence"/>
</dbReference>
<dbReference type="NCBIfam" id="TIGR02474">
    <property type="entry name" value="pec_lyase"/>
    <property type="match status" value="1"/>
</dbReference>
<dbReference type="PANTHER" id="PTHR31339">
    <property type="entry name" value="PECTIN LYASE-RELATED"/>
    <property type="match status" value="1"/>
</dbReference>
<dbReference type="InterPro" id="IPR000743">
    <property type="entry name" value="Glyco_hydro_28"/>
</dbReference>
<evidence type="ECO:0000313" key="8">
    <source>
        <dbReference type="Proteomes" id="UP000199391"/>
    </source>
</evidence>
<dbReference type="AlphaFoldDB" id="A0A1I7JZB6"/>
<proteinExistence type="inferred from homology"/>
<dbReference type="InterPro" id="IPR012334">
    <property type="entry name" value="Pectin_lyas_fold"/>
</dbReference>
<evidence type="ECO:0000256" key="4">
    <source>
        <dbReference type="RuleBase" id="RU361169"/>
    </source>
</evidence>
<evidence type="ECO:0000256" key="2">
    <source>
        <dbReference type="ARBA" id="ARBA00022801"/>
    </source>
</evidence>
<evidence type="ECO:0000256" key="5">
    <source>
        <dbReference type="SAM" id="SignalP"/>
    </source>
</evidence>
<dbReference type="SUPFAM" id="SSF81853">
    <property type="entry name" value="Family 10 polysaccharide lyase"/>
    <property type="match status" value="1"/>
</dbReference>
<protein>
    <submittedName>
        <fullName evidence="7">Pectate lyase, PelA/Pel-15E family</fullName>
    </submittedName>
</protein>
<feature type="domain" description="Rhamnogalacturonase A/B/Epimerase-like pectate lyase" evidence="6">
    <location>
        <begin position="464"/>
        <end position="526"/>
    </location>
</feature>
<keyword evidence="7" id="KW-0456">Lyase</keyword>
<keyword evidence="2 4" id="KW-0378">Hydrolase</keyword>
<dbReference type="STRING" id="1035707.SAMN05216552_10143"/>
<dbReference type="InterPro" id="IPR051801">
    <property type="entry name" value="GH28_Enzymes"/>
</dbReference>
<dbReference type="Pfam" id="PF00295">
    <property type="entry name" value="Glyco_hydro_28"/>
    <property type="match status" value="1"/>
</dbReference>
<comment type="similarity">
    <text evidence="1 4">Belongs to the glycosyl hydrolase 28 family.</text>
</comment>
<dbReference type="Gene3D" id="1.50.10.20">
    <property type="match status" value="1"/>
</dbReference>
<keyword evidence="8" id="KW-1185">Reference proteome</keyword>
<organism evidence="7 8">
    <name type="scientific">Pseudoduganella namucuonensis</name>
    <dbReference type="NCBI Taxonomy" id="1035707"/>
    <lineage>
        <taxon>Bacteria</taxon>
        <taxon>Pseudomonadati</taxon>
        <taxon>Pseudomonadota</taxon>
        <taxon>Betaproteobacteria</taxon>
        <taxon>Burkholderiales</taxon>
        <taxon>Oxalobacteraceae</taxon>
        <taxon>Telluria group</taxon>
        <taxon>Pseudoduganella</taxon>
    </lineage>
</organism>
<dbReference type="SMART" id="SM00710">
    <property type="entry name" value="PbH1"/>
    <property type="match status" value="7"/>
</dbReference>
<name>A0A1I7JZB6_9BURK</name>
<dbReference type="Pfam" id="PF12708">
    <property type="entry name" value="Pect-lyase_RHGA_epim"/>
    <property type="match status" value="1"/>
</dbReference>
<dbReference type="InterPro" id="IPR011050">
    <property type="entry name" value="Pectin_lyase_fold/virulence"/>
</dbReference>
<keyword evidence="5" id="KW-0732">Signal</keyword>
<dbReference type="GO" id="GO:0004650">
    <property type="term" value="F:polygalacturonase activity"/>
    <property type="evidence" value="ECO:0007669"/>
    <property type="project" value="InterPro"/>
</dbReference>
<evidence type="ECO:0000313" key="7">
    <source>
        <dbReference type="EMBL" id="SFU90471.1"/>
    </source>
</evidence>
<evidence type="ECO:0000259" key="6">
    <source>
        <dbReference type="Pfam" id="PF12708"/>
    </source>
</evidence>
<dbReference type="Pfam" id="PF09492">
    <property type="entry name" value="Pec_lyase"/>
    <property type="match status" value="1"/>
</dbReference>
<dbReference type="PANTHER" id="PTHR31339:SF9">
    <property type="entry name" value="PLASMIN AND FIBRONECTIN-BINDING PROTEIN A"/>
    <property type="match status" value="1"/>
</dbReference>
<accession>A0A1I7JZB6</accession>
<sequence>MKFSTGMGWTGAMCLVLAAPAYSAVVGANTPAPEVSAERLGELPAEERAVWADYIARSRQQERFDRETLAAELQPGESPPPPPVAGSGKMPLNKDAAWYGSAEARAIADTIVSFQTPSGGWSKNQDRTKPPRLRGQRYANDAETMQLNTGSFDAPRDRYWTFVGTLDNGATTTEMRFLGRVQARLPGKDGEAYRASVAKGIKYLLTAQYPNGGWPQNYPLEGGFHDGITFNDNAVAEAAMILEDIAEGHADFAFVPKELARQAGAASARAIRPILDAQVVVDGKKTVWPQQVDALTLKPISARNYEMRSLASAESSEVLLFLMRQPNPTPEVKAAIEAGVGWLKAHAIYGKAFTKVSEEEGRKLVDKPGAGPIWSRNYDIQTAKPIFGDWDKSIQDDVNNISKGRRNGYSWYNTAPQKAIDAHADMMRKAAASGAGAQPAADKPDADIAIAAPRGLTGAIVCAEAYGAMGDGVTNDTAALQKAIDATAARKATLVLKPGDYLTGSLFLKSGMALRLDKGVKLIGAQDIRAYPLMQTRIAGIELAWPAALLNIYGQRDVKVFGEGTIDGDGKVFWDRFQAIRYDYEARGLRWAADYDAQRPRLIQIYNSSRVELGNGPRGEHLRLTRSGFWTVQVVYSHDVKVSGITVRNNVDGKGPSTDGVDIDSSHTVLVENADIDANDDALCLKAGRDADGLRVNRPTENVVIRNSTVRAAYAGVTFGSETSGGIRKVRVHGLKVVGPVRYGILFKSAATRGGGASDIDIRDIAVEQAETGIRINLNWFPAYSYAKIPDHITDSPAYWKTLTAEVPREKGLPLVRDIRISRVTAKGLKTAVELEAYADAPLHNIRIEDVDLDADTFGAIRHARDVHFARSRITSRNGQAVTLENTENITGLL</sequence>
<evidence type="ECO:0000256" key="3">
    <source>
        <dbReference type="ARBA" id="ARBA00023295"/>
    </source>
</evidence>
<dbReference type="RefSeq" id="WP_218164872.1">
    <property type="nucleotide sequence ID" value="NZ_FPBO01000014.1"/>
</dbReference>
<dbReference type="SUPFAM" id="SSF51126">
    <property type="entry name" value="Pectin lyase-like"/>
    <property type="match status" value="1"/>
</dbReference>
<dbReference type="InterPro" id="IPR012669">
    <property type="entry name" value="Pectate_lyase"/>
</dbReference>
<dbReference type="GO" id="GO:0016829">
    <property type="term" value="F:lyase activity"/>
    <property type="evidence" value="ECO:0007669"/>
    <property type="project" value="UniProtKB-KW"/>
</dbReference>
<dbReference type="InterPro" id="IPR024535">
    <property type="entry name" value="RHGA/B-epi-like_pectate_lyase"/>
</dbReference>